<dbReference type="Gene3D" id="1.10.10.60">
    <property type="entry name" value="Homeodomain-like"/>
    <property type="match status" value="1"/>
</dbReference>
<evidence type="ECO:0000259" key="2">
    <source>
        <dbReference type="PROSITE" id="PS51253"/>
    </source>
</evidence>
<dbReference type="Pfam" id="PF03221">
    <property type="entry name" value="HTH_Tnp_Tc5"/>
    <property type="match status" value="1"/>
</dbReference>
<keyword evidence="4" id="KW-1185">Reference proteome</keyword>
<dbReference type="PROSITE" id="PS51253">
    <property type="entry name" value="HTH_CENPB"/>
    <property type="match status" value="1"/>
</dbReference>
<dbReference type="InterPro" id="IPR006600">
    <property type="entry name" value="HTH_CenpB_DNA-bd_dom"/>
</dbReference>
<dbReference type="GO" id="GO:0003677">
    <property type="term" value="F:DNA binding"/>
    <property type="evidence" value="ECO:0007669"/>
    <property type="project" value="UniProtKB-KW"/>
</dbReference>
<accession>A0AAW1ID10</accession>
<feature type="domain" description="HTH CENPB-type" evidence="2">
    <location>
        <begin position="1"/>
        <end position="27"/>
    </location>
</feature>
<organism evidence="3 4">
    <name type="scientific">Popillia japonica</name>
    <name type="common">Japanese beetle</name>
    <dbReference type="NCBI Taxonomy" id="7064"/>
    <lineage>
        <taxon>Eukaryota</taxon>
        <taxon>Metazoa</taxon>
        <taxon>Ecdysozoa</taxon>
        <taxon>Arthropoda</taxon>
        <taxon>Hexapoda</taxon>
        <taxon>Insecta</taxon>
        <taxon>Pterygota</taxon>
        <taxon>Neoptera</taxon>
        <taxon>Endopterygota</taxon>
        <taxon>Coleoptera</taxon>
        <taxon>Polyphaga</taxon>
        <taxon>Scarabaeiformia</taxon>
        <taxon>Scarabaeidae</taxon>
        <taxon>Rutelinae</taxon>
        <taxon>Popillia</taxon>
    </lineage>
</organism>
<dbReference type="EMBL" id="JASPKY010000655">
    <property type="protein sequence ID" value="KAK9687219.1"/>
    <property type="molecule type" value="Genomic_DNA"/>
</dbReference>
<protein>
    <submittedName>
        <fullName evidence="3">Tc5 transposase DNA-binding domain</fullName>
    </submittedName>
</protein>
<dbReference type="InterPro" id="IPR050863">
    <property type="entry name" value="CenT-Element_Derived"/>
</dbReference>
<proteinExistence type="predicted"/>
<evidence type="ECO:0000313" key="3">
    <source>
        <dbReference type="EMBL" id="KAK9687219.1"/>
    </source>
</evidence>
<sequence>MNGDSAFTASNGWLDRWKKRHGIRHLSISREKLSADTASAEEYLSEFGGLVSSENYSSQQIYNADESGLNFKALPTKSLAFQEESSAPSSKMNKQRLTVLACSNAAGSNKLPSRIKISSRTMRRSLECMGLQATVKCV</sequence>
<reference evidence="3 4" key="1">
    <citation type="journal article" date="2024" name="BMC Genomics">
        <title>De novo assembly and annotation of Popillia japonica's genome with initial clues to its potential as an invasive pest.</title>
        <authorList>
            <person name="Cucini C."/>
            <person name="Boschi S."/>
            <person name="Funari R."/>
            <person name="Cardaioli E."/>
            <person name="Iannotti N."/>
            <person name="Marturano G."/>
            <person name="Paoli F."/>
            <person name="Bruttini M."/>
            <person name="Carapelli A."/>
            <person name="Frati F."/>
            <person name="Nardi F."/>
        </authorList>
    </citation>
    <scope>NUCLEOTIDE SEQUENCE [LARGE SCALE GENOMIC DNA]</scope>
    <source>
        <strain evidence="3">DMR45628</strain>
    </source>
</reference>
<dbReference type="AlphaFoldDB" id="A0AAW1ID10"/>
<keyword evidence="1 3" id="KW-0238">DNA-binding</keyword>
<gene>
    <name evidence="3" type="ORF">QE152_g36593</name>
</gene>
<evidence type="ECO:0000313" key="4">
    <source>
        <dbReference type="Proteomes" id="UP001458880"/>
    </source>
</evidence>
<dbReference type="Proteomes" id="UP001458880">
    <property type="component" value="Unassembled WGS sequence"/>
</dbReference>
<name>A0AAW1ID10_POPJA</name>
<evidence type="ECO:0000256" key="1">
    <source>
        <dbReference type="ARBA" id="ARBA00023125"/>
    </source>
</evidence>
<dbReference type="PANTHER" id="PTHR19303:SF16">
    <property type="entry name" value="JERKY PROTEIN HOMOLOG-LIKE"/>
    <property type="match status" value="1"/>
</dbReference>
<comment type="caution">
    <text evidence="3">The sequence shown here is derived from an EMBL/GenBank/DDBJ whole genome shotgun (WGS) entry which is preliminary data.</text>
</comment>
<dbReference type="PANTHER" id="PTHR19303">
    <property type="entry name" value="TRANSPOSON"/>
    <property type="match status" value="1"/>
</dbReference>
<dbReference type="GO" id="GO:0005634">
    <property type="term" value="C:nucleus"/>
    <property type="evidence" value="ECO:0007669"/>
    <property type="project" value="TreeGrafter"/>
</dbReference>